<feature type="region of interest" description="Disordered" evidence="3">
    <location>
        <begin position="1"/>
        <end position="67"/>
    </location>
</feature>
<accession>A0ABR4MZL9</accession>
<dbReference type="PANTHER" id="PTHR21027:SF1">
    <property type="entry name" value="TRNA-SPLICING ENDONUCLEASE SUBUNIT SEN54"/>
    <property type="match status" value="1"/>
</dbReference>
<dbReference type="PANTHER" id="PTHR21027">
    <property type="entry name" value="TRNA-SPLICING ENDONUCLEASE SUBUNIT SEN54"/>
    <property type="match status" value="1"/>
</dbReference>
<evidence type="ECO:0000256" key="2">
    <source>
        <dbReference type="ARBA" id="ARBA00022694"/>
    </source>
</evidence>
<dbReference type="Pfam" id="PF12928">
    <property type="entry name" value="tRNA_int_end_N2"/>
    <property type="match status" value="1"/>
</dbReference>
<dbReference type="GO" id="GO:0004519">
    <property type="term" value="F:endonuclease activity"/>
    <property type="evidence" value="ECO:0007669"/>
    <property type="project" value="UniProtKB-KW"/>
</dbReference>
<feature type="compositionally biased region" description="Acidic residues" evidence="3">
    <location>
        <begin position="57"/>
        <end position="67"/>
    </location>
</feature>
<reference evidence="5 6" key="1">
    <citation type="submission" date="2023-09" db="EMBL/GenBank/DDBJ databases">
        <title>Pangenome analysis of Batrachochytrium dendrobatidis and related Chytrids.</title>
        <authorList>
            <person name="Yacoub M.N."/>
            <person name="Stajich J.E."/>
            <person name="James T.Y."/>
        </authorList>
    </citation>
    <scope>NUCLEOTIDE SEQUENCE [LARGE SCALE GENOMIC DNA]</scope>
    <source>
        <strain evidence="5 6">JEL0888</strain>
    </source>
</reference>
<comment type="similarity">
    <text evidence="1">Belongs to the SEN54 family.</text>
</comment>
<keyword evidence="2" id="KW-0819">tRNA processing</keyword>
<feature type="domain" description="tRNA-splicing endonuclease subunit Sen54 N-terminal" evidence="4">
    <location>
        <begin position="83"/>
        <end position="157"/>
    </location>
</feature>
<evidence type="ECO:0000313" key="6">
    <source>
        <dbReference type="Proteomes" id="UP001527925"/>
    </source>
</evidence>
<evidence type="ECO:0000256" key="3">
    <source>
        <dbReference type="SAM" id="MobiDB-lite"/>
    </source>
</evidence>
<dbReference type="InterPro" id="IPR024337">
    <property type="entry name" value="tRNA_splic_suSen54"/>
</dbReference>
<evidence type="ECO:0000313" key="5">
    <source>
        <dbReference type="EMBL" id="KAL2912631.1"/>
    </source>
</evidence>
<gene>
    <name evidence="5" type="primary">SEN54</name>
    <name evidence="5" type="ORF">HK105_207847</name>
</gene>
<protein>
    <submittedName>
        <fullName evidence="5">tRNA-splicing endonuclease subunit sen54</fullName>
    </submittedName>
</protein>
<evidence type="ECO:0000259" key="4">
    <source>
        <dbReference type="Pfam" id="PF12928"/>
    </source>
</evidence>
<dbReference type="Proteomes" id="UP001527925">
    <property type="component" value="Unassembled WGS sequence"/>
</dbReference>
<evidence type="ECO:0000256" key="1">
    <source>
        <dbReference type="ARBA" id="ARBA00005736"/>
    </source>
</evidence>
<organism evidence="5 6">
    <name type="scientific">Polyrhizophydium stewartii</name>
    <dbReference type="NCBI Taxonomy" id="2732419"/>
    <lineage>
        <taxon>Eukaryota</taxon>
        <taxon>Fungi</taxon>
        <taxon>Fungi incertae sedis</taxon>
        <taxon>Chytridiomycota</taxon>
        <taxon>Chytridiomycota incertae sedis</taxon>
        <taxon>Chytridiomycetes</taxon>
        <taxon>Rhizophydiales</taxon>
        <taxon>Rhizophydiales incertae sedis</taxon>
        <taxon>Polyrhizophydium</taxon>
    </lineage>
</organism>
<dbReference type="InterPro" id="IPR024336">
    <property type="entry name" value="tRNA_splic_suSen54_N"/>
</dbReference>
<keyword evidence="5" id="KW-0255">Endonuclease</keyword>
<keyword evidence="5" id="KW-0378">Hydrolase</keyword>
<dbReference type="EMBL" id="JADGIZ020000060">
    <property type="protein sequence ID" value="KAL2912631.1"/>
    <property type="molecule type" value="Genomic_DNA"/>
</dbReference>
<comment type="caution">
    <text evidence="5">The sequence shown here is derived from an EMBL/GenBank/DDBJ whole genome shotgun (WGS) entry which is preliminary data.</text>
</comment>
<proteinExistence type="inferred from homology"/>
<name>A0ABR4MZL9_9FUNG</name>
<sequence length="318" mass="34112">MSGSESDASNPVAASDSDDQQDRPDFRALLRGGRKPTGPRAAAVPADSQARGHQDGDSEDDSEDDCDRDMRRLLPSQLAAMQQVLSQERRTARHMAAADWIEPDGAAPFAVVAALRGQHLTSVGRTTVSATAPQGETRLHAEEVLWLVDQSALVLSWRGGVVSFQQAVSLATSGAHGGAITLGTYLVYAHLKRLGFLVFRSCDRPAQHDAIESLPGPQAVAARPRSLLERMADWLAVRLRDPFEPLVDLSAASSHDGVLVQLRSIVKSHDPLGQLPAAVTSRTLPPFPALPLLDVYKPSAGFKKSARGPPDFRVLCTV</sequence>
<keyword evidence="6" id="KW-1185">Reference proteome</keyword>
<keyword evidence="5" id="KW-0540">Nuclease</keyword>